<dbReference type="Gene3D" id="3.30.470.20">
    <property type="entry name" value="ATP-grasp fold, B domain"/>
    <property type="match status" value="1"/>
</dbReference>
<dbReference type="PROSITE" id="PS50975">
    <property type="entry name" value="ATP_GRASP"/>
    <property type="match status" value="1"/>
</dbReference>
<accession>A0A955L5I4</accession>
<dbReference type="InterPro" id="IPR003806">
    <property type="entry name" value="ATP-grasp_PylC-type"/>
</dbReference>
<reference evidence="3" key="1">
    <citation type="submission" date="2020-04" db="EMBL/GenBank/DDBJ databases">
        <authorList>
            <person name="Zhang T."/>
        </authorList>
    </citation>
    <scope>NUCLEOTIDE SEQUENCE</scope>
    <source>
        <strain evidence="3">HKST-UBA14</strain>
    </source>
</reference>
<proteinExistence type="predicted"/>
<dbReference type="GO" id="GO:0046872">
    <property type="term" value="F:metal ion binding"/>
    <property type="evidence" value="ECO:0007669"/>
    <property type="project" value="InterPro"/>
</dbReference>
<sequence>MNTITNLIGTINQKLDNSAYFYLSNDPERALGLENLLNNYHIVHIDDTQYLEHFDTNGVNYFCLDKELAETNSVYRSSLKLLKHPAFAEYFNKNMLNHNWIETFKISPAFEKYVENIEAKQINTPASLNRTFENKISQYINLQDIGVSWPKTIITKLADFDYEQLVAELGDRFVIQFDRGHTGEGTIFVNDQEKFSQIKSEFPNRVVRISKFTEGLAYTINCLVGVDQVYCGGLSYQVTGIPELTTLKGATIGNDWHYREFVDEHRLKQIIDDVVKIGNKMREQKYHGLFGIDLIVSEDSHTIIEINARQAASVAMHTKIQLIEGQIPLKVILLSEILGIKHNIDSSEYNYEASLPLEWSQIFNRAKSNYHVNSQVDMGIYRLQSDNSAINRLNDEVVPGTIFLDEEKDKPLILQEKAYSITQLAEGAMLVLAPVKGKEIKRGSEIARLQMNQSASNDGTLKQWVKEALVAIENYQL</sequence>
<organism evidence="3 4">
    <name type="scientific">Candidatus Dojkabacteria bacterium</name>
    <dbReference type="NCBI Taxonomy" id="2099670"/>
    <lineage>
        <taxon>Bacteria</taxon>
        <taxon>Candidatus Dojkabacteria</taxon>
    </lineage>
</organism>
<dbReference type="Proteomes" id="UP000783287">
    <property type="component" value="Unassembled WGS sequence"/>
</dbReference>
<gene>
    <name evidence="3" type="ORF">KC909_02625</name>
</gene>
<dbReference type="EMBL" id="JAGQLK010000043">
    <property type="protein sequence ID" value="MCA9383237.1"/>
    <property type="molecule type" value="Genomic_DNA"/>
</dbReference>
<dbReference type="SUPFAM" id="SSF56059">
    <property type="entry name" value="Glutathione synthetase ATP-binding domain-like"/>
    <property type="match status" value="1"/>
</dbReference>
<dbReference type="AlphaFoldDB" id="A0A955L5I4"/>
<comment type="caution">
    <text evidence="3">The sequence shown here is derived from an EMBL/GenBank/DDBJ whole genome shotgun (WGS) entry which is preliminary data.</text>
</comment>
<protein>
    <submittedName>
        <fullName evidence="3">ATP-grasp domain-containing protein</fullName>
    </submittedName>
</protein>
<keyword evidence="1" id="KW-0547">Nucleotide-binding</keyword>
<evidence type="ECO:0000313" key="4">
    <source>
        <dbReference type="Proteomes" id="UP000783287"/>
    </source>
</evidence>
<evidence type="ECO:0000313" key="3">
    <source>
        <dbReference type="EMBL" id="MCA9383237.1"/>
    </source>
</evidence>
<evidence type="ECO:0000259" key="2">
    <source>
        <dbReference type="PROSITE" id="PS50975"/>
    </source>
</evidence>
<dbReference type="GO" id="GO:0005524">
    <property type="term" value="F:ATP binding"/>
    <property type="evidence" value="ECO:0007669"/>
    <property type="project" value="UniProtKB-UniRule"/>
</dbReference>
<dbReference type="Pfam" id="PF02655">
    <property type="entry name" value="ATP-grasp_3"/>
    <property type="match status" value="1"/>
</dbReference>
<keyword evidence="1" id="KW-0067">ATP-binding</keyword>
<feature type="domain" description="ATP-grasp" evidence="2">
    <location>
        <begin position="139"/>
        <end position="338"/>
    </location>
</feature>
<name>A0A955L5I4_9BACT</name>
<evidence type="ECO:0000256" key="1">
    <source>
        <dbReference type="PROSITE-ProRule" id="PRU00409"/>
    </source>
</evidence>
<dbReference type="InterPro" id="IPR011761">
    <property type="entry name" value="ATP-grasp"/>
</dbReference>
<reference evidence="3" key="2">
    <citation type="journal article" date="2021" name="Microbiome">
        <title>Successional dynamics and alternative stable states in a saline activated sludge microbial community over 9 years.</title>
        <authorList>
            <person name="Wang Y."/>
            <person name="Ye J."/>
            <person name="Ju F."/>
            <person name="Liu L."/>
            <person name="Boyd J.A."/>
            <person name="Deng Y."/>
            <person name="Parks D.H."/>
            <person name="Jiang X."/>
            <person name="Yin X."/>
            <person name="Woodcroft B.J."/>
            <person name="Tyson G.W."/>
            <person name="Hugenholtz P."/>
            <person name="Polz M.F."/>
            <person name="Zhang T."/>
        </authorList>
    </citation>
    <scope>NUCLEOTIDE SEQUENCE</scope>
    <source>
        <strain evidence="3">HKST-UBA14</strain>
    </source>
</reference>